<evidence type="ECO:0000313" key="2">
    <source>
        <dbReference type="Proteomes" id="UP000320735"/>
    </source>
</evidence>
<reference evidence="1 2" key="1">
    <citation type="submission" date="2019-02" db="EMBL/GenBank/DDBJ databases">
        <title>Deep-cultivation of Planctomycetes and their phenomic and genomic characterization uncovers novel biology.</title>
        <authorList>
            <person name="Wiegand S."/>
            <person name="Jogler M."/>
            <person name="Boedeker C."/>
            <person name="Pinto D."/>
            <person name="Vollmers J."/>
            <person name="Rivas-Marin E."/>
            <person name="Kohn T."/>
            <person name="Peeters S.H."/>
            <person name="Heuer A."/>
            <person name="Rast P."/>
            <person name="Oberbeckmann S."/>
            <person name="Bunk B."/>
            <person name="Jeske O."/>
            <person name="Meyerdierks A."/>
            <person name="Storesund J.E."/>
            <person name="Kallscheuer N."/>
            <person name="Luecker S."/>
            <person name="Lage O.M."/>
            <person name="Pohl T."/>
            <person name="Merkel B.J."/>
            <person name="Hornburger P."/>
            <person name="Mueller R.-W."/>
            <person name="Bruemmer F."/>
            <person name="Labrenz M."/>
            <person name="Spormann A.M."/>
            <person name="Op Den Camp H."/>
            <person name="Overmann J."/>
            <person name="Amann R."/>
            <person name="Jetten M.S.M."/>
            <person name="Mascher T."/>
            <person name="Medema M.H."/>
            <person name="Devos D.P."/>
            <person name="Kaster A.-K."/>
            <person name="Ovreas L."/>
            <person name="Rohde M."/>
            <person name="Galperin M.Y."/>
            <person name="Jogler C."/>
        </authorList>
    </citation>
    <scope>NUCLEOTIDE SEQUENCE [LARGE SCALE GENOMIC DNA]</scope>
    <source>
        <strain evidence="1 2">CA54</strain>
    </source>
</reference>
<accession>A0A5C6BMM5</accession>
<evidence type="ECO:0000313" key="1">
    <source>
        <dbReference type="EMBL" id="TWU11764.1"/>
    </source>
</evidence>
<dbReference type="EMBL" id="SJPP01000001">
    <property type="protein sequence ID" value="TWU11764.1"/>
    <property type="molecule type" value="Genomic_DNA"/>
</dbReference>
<name>A0A5C6BMM5_9PLAN</name>
<keyword evidence="2" id="KW-1185">Reference proteome</keyword>
<sequence>MAFVVCYSKSLSDHVKNGAIYLDQRFYELIFRYCRSEGSGFTVLRQVALLRYKSPTILLSTKQIPCLVDELERLEQANHTHPQILGLKDVSKTAMQTGYALSVSGDMYPELDGSLV</sequence>
<gene>
    <name evidence="1" type="ORF">CA54_05730</name>
</gene>
<dbReference type="AlphaFoldDB" id="A0A5C6BMM5"/>
<comment type="caution">
    <text evidence="1">The sequence shown here is derived from an EMBL/GenBank/DDBJ whole genome shotgun (WGS) entry which is preliminary data.</text>
</comment>
<proteinExistence type="predicted"/>
<organism evidence="1 2">
    <name type="scientific">Symmachiella macrocystis</name>
    <dbReference type="NCBI Taxonomy" id="2527985"/>
    <lineage>
        <taxon>Bacteria</taxon>
        <taxon>Pseudomonadati</taxon>
        <taxon>Planctomycetota</taxon>
        <taxon>Planctomycetia</taxon>
        <taxon>Planctomycetales</taxon>
        <taxon>Planctomycetaceae</taxon>
        <taxon>Symmachiella</taxon>
    </lineage>
</organism>
<protein>
    <submittedName>
        <fullName evidence="1">Uncharacterized protein</fullName>
    </submittedName>
</protein>
<dbReference type="Proteomes" id="UP000320735">
    <property type="component" value="Unassembled WGS sequence"/>
</dbReference>